<dbReference type="OrthoDB" id="288590at2759"/>
<dbReference type="Pfam" id="PF14226">
    <property type="entry name" value="DIOX_N"/>
    <property type="match status" value="1"/>
</dbReference>
<accession>A0A251RCM3</accession>
<dbReference type="GO" id="GO:0009826">
    <property type="term" value="P:unidimensional cell growth"/>
    <property type="evidence" value="ECO:0000318"/>
    <property type="project" value="GO_Central"/>
</dbReference>
<sequence>MDSSASVVLSSPCAKLPNLEGNHGNIEKGGVAPFIDSAFLQKQSQVPTGFVWPEADLVSAHQELNEPLVDLEGFFKGDVVATENAAKAIRSSCVSHGFFQVINHGVDLNLIKLADDHLDKFFKLPVEEKAKVKRCPGSPYGYSGSHADRFSAKLPWKETLSFAFHQGPNPVVADFCKSKLGKDFEETGRVYQKYCEAMHNLALSITELLAISLKVDRMHYREFFEDAHSILRCNFYPTCQEPSLSLGTGPHCDPISLTILYQDQVRGLDVFVNNLWQTVRPIQGALVINIGDTFSALTNGMYKSCLHRAVVNSQKERRSMAFFLCPRDDKVVKPPEDLLCIEGMTRKFPDFTWSDFLRFTQYNYRPDETTLQKFSNWLLAADNNKHL</sequence>
<evidence type="ECO:0000256" key="7">
    <source>
        <dbReference type="ARBA" id="ARBA00043997"/>
    </source>
</evidence>
<dbReference type="GO" id="GO:0045544">
    <property type="term" value="F:gibberellin 20-oxidase activity"/>
    <property type="evidence" value="ECO:0000318"/>
    <property type="project" value="GO_Central"/>
</dbReference>
<evidence type="ECO:0000313" key="12">
    <source>
        <dbReference type="Proteomes" id="UP000006882"/>
    </source>
</evidence>
<evidence type="ECO:0000256" key="3">
    <source>
        <dbReference type="ARBA" id="ARBA00022723"/>
    </source>
</evidence>
<gene>
    <name evidence="11" type="ORF">PRUPE_1G442200</name>
</gene>
<name>A0A251RCM3_PRUPE</name>
<dbReference type="InterPro" id="IPR044861">
    <property type="entry name" value="IPNS-like_FE2OG_OXY"/>
</dbReference>
<dbReference type="Proteomes" id="UP000006882">
    <property type="component" value="Chromosome G1"/>
</dbReference>
<comment type="pathway">
    <text evidence="2">Hormone biosynthesis.</text>
</comment>
<comment type="similarity">
    <text evidence="7">Belongs to the iron/ascorbate-dependent oxidoreductase family. GA20OX subfamily.</text>
</comment>
<dbReference type="PROSITE" id="PS51471">
    <property type="entry name" value="FE2OG_OXY"/>
    <property type="match status" value="1"/>
</dbReference>
<evidence type="ECO:0000256" key="4">
    <source>
        <dbReference type="ARBA" id="ARBA00023002"/>
    </source>
</evidence>
<dbReference type="GO" id="GO:0009908">
    <property type="term" value="P:flower development"/>
    <property type="evidence" value="ECO:0000318"/>
    <property type="project" value="GO_Central"/>
</dbReference>
<evidence type="ECO:0000256" key="9">
    <source>
        <dbReference type="RuleBase" id="RU003682"/>
    </source>
</evidence>
<comment type="catalytic activity">
    <reaction evidence="8">
        <text>gibberellin A12 + 2 2-oxoglutarate + 3 O2 + H(+) = gibberellin A9 + 2 succinate + 3 CO2 + 2 H2O</text>
        <dbReference type="Rhea" id="RHEA:60772"/>
        <dbReference type="ChEBI" id="CHEBI:15377"/>
        <dbReference type="ChEBI" id="CHEBI:15378"/>
        <dbReference type="ChEBI" id="CHEBI:15379"/>
        <dbReference type="ChEBI" id="CHEBI:16526"/>
        <dbReference type="ChEBI" id="CHEBI:16810"/>
        <dbReference type="ChEBI" id="CHEBI:30031"/>
        <dbReference type="ChEBI" id="CHEBI:58627"/>
        <dbReference type="ChEBI" id="CHEBI:73255"/>
    </reaction>
    <physiologicalReaction direction="left-to-right" evidence="8">
        <dbReference type="Rhea" id="RHEA:60773"/>
    </physiologicalReaction>
</comment>
<dbReference type="InterPro" id="IPR027443">
    <property type="entry name" value="IPNS-like_sf"/>
</dbReference>
<dbReference type="STRING" id="3760.A0A251RCM3"/>
<dbReference type="Pfam" id="PF03171">
    <property type="entry name" value="2OG-FeII_Oxy"/>
    <property type="match status" value="1"/>
</dbReference>
<dbReference type="AlphaFoldDB" id="A0A251RCM3"/>
<keyword evidence="3 9" id="KW-0479">Metal-binding</keyword>
<evidence type="ECO:0000256" key="8">
    <source>
        <dbReference type="ARBA" id="ARBA00050508"/>
    </source>
</evidence>
<protein>
    <recommendedName>
        <fullName evidence="10">Fe2OG dioxygenase domain-containing protein</fullName>
    </recommendedName>
</protein>
<feature type="domain" description="Fe2OG dioxygenase" evidence="10">
    <location>
        <begin position="226"/>
        <end position="326"/>
    </location>
</feature>
<dbReference type="InterPro" id="IPR026992">
    <property type="entry name" value="DIOX_N"/>
</dbReference>
<evidence type="ECO:0000256" key="6">
    <source>
        <dbReference type="ARBA" id="ARBA00037909"/>
    </source>
</evidence>
<dbReference type="SUPFAM" id="SSF51197">
    <property type="entry name" value="Clavaminate synthase-like"/>
    <property type="match status" value="1"/>
</dbReference>
<dbReference type="SMR" id="A0A251RCM3"/>
<dbReference type="GO" id="GO:0009416">
    <property type="term" value="P:response to light stimulus"/>
    <property type="evidence" value="ECO:0000318"/>
    <property type="project" value="GO_Central"/>
</dbReference>
<evidence type="ECO:0000259" key="10">
    <source>
        <dbReference type="PROSITE" id="PS51471"/>
    </source>
</evidence>
<comment type="cofactor">
    <cofactor evidence="1">
        <name>L-ascorbate</name>
        <dbReference type="ChEBI" id="CHEBI:38290"/>
    </cofactor>
</comment>
<dbReference type="PANTHER" id="PTHR47990">
    <property type="entry name" value="2-OXOGLUTARATE (2OG) AND FE(II)-DEPENDENT OXYGENASE SUPERFAMILY PROTEIN-RELATED"/>
    <property type="match status" value="1"/>
</dbReference>
<dbReference type="FunFam" id="2.60.120.330:FF:000003">
    <property type="entry name" value="Gibberellin 20 oxidase 2"/>
    <property type="match status" value="1"/>
</dbReference>
<keyword evidence="5 9" id="KW-0408">Iron</keyword>
<keyword evidence="4 9" id="KW-0560">Oxidoreductase</keyword>
<dbReference type="Gene3D" id="2.60.120.330">
    <property type="entry name" value="B-lactam Antibiotic, Isopenicillin N Synthase, Chain"/>
    <property type="match status" value="1"/>
</dbReference>
<dbReference type="GO" id="GO:0009686">
    <property type="term" value="P:gibberellin biosynthetic process"/>
    <property type="evidence" value="ECO:0000318"/>
    <property type="project" value="GO_Central"/>
</dbReference>
<evidence type="ECO:0000256" key="1">
    <source>
        <dbReference type="ARBA" id="ARBA00001961"/>
    </source>
</evidence>
<proteinExistence type="inferred from homology"/>
<dbReference type="Gramene" id="ONI33706">
    <property type="protein sequence ID" value="ONI33706"/>
    <property type="gene ID" value="PRUPE_1G442200"/>
</dbReference>
<reference evidence="11 12" key="1">
    <citation type="journal article" date="2013" name="Nat. Genet.">
        <title>The high-quality draft genome of peach (Prunus persica) identifies unique patterns of genetic diversity, domestication and genome evolution.</title>
        <authorList>
            <consortium name="International Peach Genome Initiative"/>
            <person name="Verde I."/>
            <person name="Abbott A.G."/>
            <person name="Scalabrin S."/>
            <person name="Jung S."/>
            <person name="Shu S."/>
            <person name="Marroni F."/>
            <person name="Zhebentyayeva T."/>
            <person name="Dettori M.T."/>
            <person name="Grimwood J."/>
            <person name="Cattonaro F."/>
            <person name="Zuccolo A."/>
            <person name="Rossini L."/>
            <person name="Jenkins J."/>
            <person name="Vendramin E."/>
            <person name="Meisel L.A."/>
            <person name="Decroocq V."/>
            <person name="Sosinski B."/>
            <person name="Prochnik S."/>
            <person name="Mitros T."/>
            <person name="Policriti A."/>
            <person name="Cipriani G."/>
            <person name="Dondini L."/>
            <person name="Ficklin S."/>
            <person name="Goodstein D.M."/>
            <person name="Xuan P."/>
            <person name="Del Fabbro C."/>
            <person name="Aramini V."/>
            <person name="Copetti D."/>
            <person name="Gonzalez S."/>
            <person name="Horner D.S."/>
            <person name="Falchi R."/>
            <person name="Lucas S."/>
            <person name="Mica E."/>
            <person name="Maldonado J."/>
            <person name="Lazzari B."/>
            <person name="Bielenberg D."/>
            <person name="Pirona R."/>
            <person name="Miculan M."/>
            <person name="Barakat A."/>
            <person name="Testolin R."/>
            <person name="Stella A."/>
            <person name="Tartarini S."/>
            <person name="Tonutti P."/>
            <person name="Arus P."/>
            <person name="Orellana A."/>
            <person name="Wells C."/>
            <person name="Main D."/>
            <person name="Vizzotto G."/>
            <person name="Silva H."/>
            <person name="Salamini F."/>
            <person name="Schmutz J."/>
            <person name="Morgante M."/>
            <person name="Rokhsar D.S."/>
        </authorList>
    </citation>
    <scope>NUCLEOTIDE SEQUENCE [LARGE SCALE GENOMIC DNA]</scope>
    <source>
        <strain evidence="12">cv. Nemared</strain>
    </source>
</reference>
<evidence type="ECO:0000313" key="11">
    <source>
        <dbReference type="EMBL" id="ONI33706.1"/>
    </source>
</evidence>
<evidence type="ECO:0000256" key="5">
    <source>
        <dbReference type="ARBA" id="ARBA00023004"/>
    </source>
</evidence>
<dbReference type="InterPro" id="IPR005123">
    <property type="entry name" value="Oxoglu/Fe-dep_dioxygenase_dom"/>
</dbReference>
<organism evidence="11 12">
    <name type="scientific">Prunus persica</name>
    <name type="common">Peach</name>
    <name type="synonym">Amygdalus persica</name>
    <dbReference type="NCBI Taxonomy" id="3760"/>
    <lineage>
        <taxon>Eukaryota</taxon>
        <taxon>Viridiplantae</taxon>
        <taxon>Streptophyta</taxon>
        <taxon>Embryophyta</taxon>
        <taxon>Tracheophyta</taxon>
        <taxon>Spermatophyta</taxon>
        <taxon>Magnoliopsida</taxon>
        <taxon>eudicotyledons</taxon>
        <taxon>Gunneridae</taxon>
        <taxon>Pentapetalae</taxon>
        <taxon>rosids</taxon>
        <taxon>fabids</taxon>
        <taxon>Rosales</taxon>
        <taxon>Rosaceae</taxon>
        <taxon>Amygdaloideae</taxon>
        <taxon>Amygdaleae</taxon>
        <taxon>Prunus</taxon>
    </lineage>
</organism>
<dbReference type="eggNOG" id="KOG0143">
    <property type="taxonomic scope" value="Eukaryota"/>
</dbReference>
<dbReference type="GO" id="GO:0046872">
    <property type="term" value="F:metal ion binding"/>
    <property type="evidence" value="ECO:0007669"/>
    <property type="project" value="UniProtKB-KW"/>
</dbReference>
<dbReference type="InterPro" id="IPR050231">
    <property type="entry name" value="Iron_ascorbate_oxido_reductase"/>
</dbReference>
<dbReference type="EMBL" id="CM007651">
    <property type="protein sequence ID" value="ONI33706.1"/>
    <property type="molecule type" value="Genomic_DNA"/>
</dbReference>
<evidence type="ECO:0000256" key="2">
    <source>
        <dbReference type="ARBA" id="ARBA00004972"/>
    </source>
</evidence>
<comment type="pathway">
    <text evidence="6">Plant hormone biosynthesis; gibberellin biosynthesis.</text>
</comment>
<keyword evidence="12" id="KW-1185">Reference proteome</keyword>